<organism evidence="8 9">
    <name type="scientific">Prauserella cavernicola</name>
    <dbReference type="NCBI Taxonomy" id="2800127"/>
    <lineage>
        <taxon>Bacteria</taxon>
        <taxon>Bacillati</taxon>
        <taxon>Actinomycetota</taxon>
        <taxon>Actinomycetes</taxon>
        <taxon>Pseudonocardiales</taxon>
        <taxon>Pseudonocardiaceae</taxon>
        <taxon>Prauserella</taxon>
    </lineage>
</organism>
<dbReference type="EMBL" id="JAENJH010000006">
    <property type="protein sequence ID" value="MBK1787110.1"/>
    <property type="molecule type" value="Genomic_DNA"/>
</dbReference>
<dbReference type="Gene3D" id="3.30.70.20">
    <property type="match status" value="1"/>
</dbReference>
<dbReference type="SUPFAM" id="SSF54862">
    <property type="entry name" value="4Fe-4S ferredoxins"/>
    <property type="match status" value="1"/>
</dbReference>
<dbReference type="Pfam" id="PF13459">
    <property type="entry name" value="Fer4_15"/>
    <property type="match status" value="1"/>
</dbReference>
<name>A0A934QV66_9PSEU</name>
<evidence type="ECO:0000313" key="9">
    <source>
        <dbReference type="Proteomes" id="UP000635245"/>
    </source>
</evidence>
<dbReference type="GO" id="GO:0046872">
    <property type="term" value="F:metal ion binding"/>
    <property type="evidence" value="ECO:0007669"/>
    <property type="project" value="UniProtKB-KW"/>
</dbReference>
<dbReference type="RefSeq" id="WP_200321393.1">
    <property type="nucleotide sequence ID" value="NZ_JAENJH010000006.1"/>
</dbReference>
<protein>
    <submittedName>
        <fullName evidence="8">Ferredoxin</fullName>
    </submittedName>
</protein>
<dbReference type="AlphaFoldDB" id="A0A934QV66"/>
<keyword evidence="3" id="KW-0479">Metal-binding</keyword>
<evidence type="ECO:0000256" key="6">
    <source>
        <dbReference type="ARBA" id="ARBA00023014"/>
    </source>
</evidence>
<evidence type="ECO:0000256" key="2">
    <source>
        <dbReference type="ARBA" id="ARBA00022448"/>
    </source>
</evidence>
<evidence type="ECO:0000256" key="4">
    <source>
        <dbReference type="ARBA" id="ARBA00022982"/>
    </source>
</evidence>
<evidence type="ECO:0000256" key="3">
    <source>
        <dbReference type="ARBA" id="ARBA00022723"/>
    </source>
</evidence>
<dbReference type="GO" id="GO:0051538">
    <property type="term" value="F:3 iron, 4 sulfur cluster binding"/>
    <property type="evidence" value="ECO:0007669"/>
    <property type="project" value="UniProtKB-KW"/>
</dbReference>
<keyword evidence="6" id="KW-0411">Iron-sulfur</keyword>
<keyword evidence="7" id="KW-0003">3Fe-4S</keyword>
<dbReference type="PANTHER" id="PTHR36923">
    <property type="entry name" value="FERREDOXIN"/>
    <property type="match status" value="1"/>
</dbReference>
<comment type="cofactor">
    <cofactor evidence="1">
        <name>[3Fe-4S] cluster</name>
        <dbReference type="ChEBI" id="CHEBI:21137"/>
    </cofactor>
</comment>
<keyword evidence="2" id="KW-0813">Transport</keyword>
<proteinExistence type="predicted"/>
<gene>
    <name evidence="8" type="ORF">JHE00_22525</name>
</gene>
<keyword evidence="5" id="KW-0408">Iron</keyword>
<dbReference type="Proteomes" id="UP000635245">
    <property type="component" value="Unassembled WGS sequence"/>
</dbReference>
<keyword evidence="9" id="KW-1185">Reference proteome</keyword>
<keyword evidence="4" id="KW-0249">Electron transport</keyword>
<sequence length="78" mass="8387">MTSISGKEDTGLRFRIDTDLCAGHGRCYALDPDHFEADDVGYAVVLDKVEPAAKRGDMQDIVMACPEGAILIEDVSGD</sequence>
<evidence type="ECO:0000256" key="7">
    <source>
        <dbReference type="ARBA" id="ARBA00023291"/>
    </source>
</evidence>
<dbReference type="InterPro" id="IPR051269">
    <property type="entry name" value="Fe-S_cluster_ET"/>
</dbReference>
<reference evidence="8" key="1">
    <citation type="submission" date="2020-12" db="EMBL/GenBank/DDBJ databases">
        <title>Prauserella sp. ASG 168, a novel actinomycete isolated from cave rock.</title>
        <authorList>
            <person name="Suriyachadkun C."/>
        </authorList>
    </citation>
    <scope>NUCLEOTIDE SEQUENCE</scope>
    <source>
        <strain evidence="8">ASG 168</strain>
    </source>
</reference>
<evidence type="ECO:0000313" key="8">
    <source>
        <dbReference type="EMBL" id="MBK1787110.1"/>
    </source>
</evidence>
<accession>A0A934QV66</accession>
<dbReference type="PANTHER" id="PTHR36923:SF3">
    <property type="entry name" value="FERREDOXIN"/>
    <property type="match status" value="1"/>
</dbReference>
<evidence type="ECO:0000256" key="1">
    <source>
        <dbReference type="ARBA" id="ARBA00001927"/>
    </source>
</evidence>
<comment type="caution">
    <text evidence="8">The sequence shown here is derived from an EMBL/GenBank/DDBJ whole genome shotgun (WGS) entry which is preliminary data.</text>
</comment>
<evidence type="ECO:0000256" key="5">
    <source>
        <dbReference type="ARBA" id="ARBA00023004"/>
    </source>
</evidence>